<dbReference type="GO" id="GO:0005975">
    <property type="term" value="P:carbohydrate metabolic process"/>
    <property type="evidence" value="ECO:0007669"/>
    <property type="project" value="InterPro"/>
</dbReference>
<proteinExistence type="predicted"/>
<keyword evidence="2" id="KW-1185">Reference proteome</keyword>
<dbReference type="AlphaFoldDB" id="A0A969PMR9"/>
<evidence type="ECO:0000313" key="2">
    <source>
        <dbReference type="Proteomes" id="UP000752012"/>
    </source>
</evidence>
<organism evidence="1 2">
    <name type="scientific">Alkalicoccus luteus</name>
    <dbReference type="NCBI Taxonomy" id="1237094"/>
    <lineage>
        <taxon>Bacteria</taxon>
        <taxon>Bacillati</taxon>
        <taxon>Bacillota</taxon>
        <taxon>Bacilli</taxon>
        <taxon>Bacillales</taxon>
        <taxon>Bacillaceae</taxon>
        <taxon>Alkalicoccus</taxon>
    </lineage>
</organism>
<evidence type="ECO:0000313" key="1">
    <source>
        <dbReference type="EMBL" id="NJP37070.1"/>
    </source>
</evidence>
<dbReference type="RefSeq" id="WP_168005373.1">
    <property type="nucleotide sequence ID" value="NZ_JAATHJ010000006.1"/>
</dbReference>
<dbReference type="EMBL" id="JAATHJ010000006">
    <property type="protein sequence ID" value="NJP37070.1"/>
    <property type="molecule type" value="Genomic_DNA"/>
</dbReference>
<protein>
    <submittedName>
        <fullName evidence="1">Uncharacterized protein</fullName>
    </submittedName>
</protein>
<gene>
    <name evidence="1" type="ORF">HCN83_05650</name>
</gene>
<dbReference type="InterPro" id="IPR008928">
    <property type="entry name" value="6-hairpin_glycosidase_sf"/>
</dbReference>
<dbReference type="Gene3D" id="1.50.10.20">
    <property type="match status" value="1"/>
</dbReference>
<reference evidence="1 2" key="1">
    <citation type="submission" date="2020-03" db="EMBL/GenBank/DDBJ databases">
        <title>Assessment of the enzymatic potential of alkaline-tolerant lipase obtained from Bacillus luteus H11 (technogenic soil) for the bioremediation of saline soils contaminated with petroleum substances.</title>
        <authorList>
            <person name="Kalwasinska A."/>
        </authorList>
    </citation>
    <scope>NUCLEOTIDE SEQUENCE [LARGE SCALE GENOMIC DNA]</scope>
    <source>
        <strain evidence="1 2">H11</strain>
    </source>
</reference>
<sequence>MSWEKLKQVVQEEAAIQDKTVVLVSADHGSGRASVQPFRGQAYQEAAEAEAMRIDVVKNVKPASGAQALTSVSKTKIAYTPRKHGLLIGEELYFLPDEVEAYGMIVKGKLNREALLHALPRHGRADDWHTYKELVTEEWLHVHVFETDAWYGGEEGVRPLFRGRRTHEELTESVLEDAVRTAATHYFQHAVSSQGQFVYAFNPVTNEVSTAYNMLRHAGTVYAMLQTYAHTNEADVLRHAEKAVRFLVRHMEPVTVNGRSVMALVHKDEIKLGGHSLALLALSQYIDVTGDKQFLPVMQGLAEWMLATQDETKKFAIHKMSFKSGKTSPFTSDYYPGEAILGLVRLYHHDGDERWLDAAEDEAHYLINDRDRDADKQSIPHDHWLLYALNDLYPLRPKQMYVDHAYFIGEAIMDAQRLEKTEVPEWHGSYDMKGTPRSTPTACRSEGLSALAALAERVGDTDMQRRCIEAAKAGILFQLRMQYRRESVMFYDYKPLCIGAVHTSLGSYEIRNDFTQHSVSSFLGLLKQMHNGTQ</sequence>
<comment type="caution">
    <text evidence="1">The sequence shown here is derived from an EMBL/GenBank/DDBJ whole genome shotgun (WGS) entry which is preliminary data.</text>
</comment>
<name>A0A969PMR9_9BACI</name>
<dbReference type="SUPFAM" id="SSF48208">
    <property type="entry name" value="Six-hairpin glycosidases"/>
    <property type="match status" value="1"/>
</dbReference>
<accession>A0A969PMR9</accession>
<dbReference type="Proteomes" id="UP000752012">
    <property type="component" value="Unassembled WGS sequence"/>
</dbReference>